<reference evidence="2 3" key="1">
    <citation type="submission" date="2019-01" db="EMBL/GenBank/DDBJ databases">
        <title>Coherence of Microcystis species and biogeography revealed through population genomics.</title>
        <authorList>
            <person name="Perez-Carrascal O.M."/>
            <person name="Terrat Y."/>
            <person name="Giani A."/>
            <person name="Fortin N."/>
            <person name="Tromas N."/>
            <person name="Shapiro B.J."/>
        </authorList>
    </citation>
    <scope>NUCLEOTIDE SEQUENCE [LARGE SCALE GENOMIC DNA]</scope>
    <source>
        <strain evidence="2">Mn_MB_F_20050700_S1D</strain>
    </source>
</reference>
<accession>A0A552IJJ0</accession>
<gene>
    <name evidence="2" type="ORF">EWV54_19905</name>
</gene>
<evidence type="ECO:0000259" key="1">
    <source>
        <dbReference type="PROSITE" id="PS50943"/>
    </source>
</evidence>
<proteinExistence type="predicted"/>
<dbReference type="Proteomes" id="UP000319191">
    <property type="component" value="Unassembled WGS sequence"/>
</dbReference>
<dbReference type="GO" id="GO:0003677">
    <property type="term" value="F:DNA binding"/>
    <property type="evidence" value="ECO:0007669"/>
    <property type="project" value="InterPro"/>
</dbReference>
<dbReference type="PROSITE" id="PS50943">
    <property type="entry name" value="HTH_CROC1"/>
    <property type="match status" value="1"/>
</dbReference>
<protein>
    <submittedName>
        <fullName evidence="2">XRE family transcriptional regulator</fullName>
    </submittedName>
</protein>
<evidence type="ECO:0000313" key="2">
    <source>
        <dbReference type="EMBL" id="TRU83572.1"/>
    </source>
</evidence>
<name>A0A552IJJ0_9CHRO</name>
<dbReference type="Pfam" id="PF13744">
    <property type="entry name" value="HTH_37"/>
    <property type="match status" value="1"/>
</dbReference>
<dbReference type="Gene3D" id="1.10.260.40">
    <property type="entry name" value="lambda repressor-like DNA-binding domains"/>
    <property type="match status" value="1"/>
</dbReference>
<dbReference type="InterPro" id="IPR039554">
    <property type="entry name" value="HigA2-like_HTH"/>
</dbReference>
<comment type="caution">
    <text evidence="2">The sequence shown here is derived from an EMBL/GenBank/DDBJ whole genome shotgun (WGS) entry which is preliminary data.</text>
</comment>
<dbReference type="InterPro" id="IPR001387">
    <property type="entry name" value="Cro/C1-type_HTH"/>
</dbReference>
<dbReference type="CDD" id="cd00093">
    <property type="entry name" value="HTH_XRE"/>
    <property type="match status" value="1"/>
</dbReference>
<sequence>MTEYTISSGNIFEDLGFANAEEKLAKVKLASVIDDLITEQGLNQQEVSQILGIDEAKISNLKNGKLQKFSLEQMFDFLVALGQKIEILVTPQAVANSSVSIQVMYRNKSSSKCDRRSPRVR</sequence>
<organism evidence="2 3">
    <name type="scientific">Microcystis novacekii Mn_MB_F_20050700_S1D</name>
    <dbReference type="NCBI Taxonomy" id="2486266"/>
    <lineage>
        <taxon>Bacteria</taxon>
        <taxon>Bacillati</taxon>
        <taxon>Cyanobacteriota</taxon>
        <taxon>Cyanophyceae</taxon>
        <taxon>Oscillatoriophycideae</taxon>
        <taxon>Chroococcales</taxon>
        <taxon>Microcystaceae</taxon>
        <taxon>Microcystis</taxon>
    </lineage>
</organism>
<dbReference type="SMART" id="SM00530">
    <property type="entry name" value="HTH_XRE"/>
    <property type="match status" value="1"/>
</dbReference>
<dbReference type="SUPFAM" id="SSF47413">
    <property type="entry name" value="lambda repressor-like DNA-binding domains"/>
    <property type="match status" value="1"/>
</dbReference>
<dbReference type="EMBL" id="SFAV01000278">
    <property type="protein sequence ID" value="TRU83572.1"/>
    <property type="molecule type" value="Genomic_DNA"/>
</dbReference>
<dbReference type="InterPro" id="IPR010982">
    <property type="entry name" value="Lambda_DNA-bd_dom_sf"/>
</dbReference>
<dbReference type="AlphaFoldDB" id="A0A552IJJ0"/>
<evidence type="ECO:0000313" key="3">
    <source>
        <dbReference type="Proteomes" id="UP000319191"/>
    </source>
</evidence>
<feature type="domain" description="HTH cro/C1-type" evidence="1">
    <location>
        <begin position="33"/>
        <end position="88"/>
    </location>
</feature>